<gene>
    <name evidence="1" type="ORF">MLD38_020930</name>
</gene>
<sequence length="99" mass="10216">MATPTPTYWTNVLKSSPSPRPTPSPSPSPAVPLSIFGPAGGSTGGVSVAVIDANAIIDGGDSLRTLADRFVSVPEVIAEARDPVSRRRLEFLPFDAGSP</sequence>
<dbReference type="Proteomes" id="UP001057402">
    <property type="component" value="Chromosome 6"/>
</dbReference>
<organism evidence="1 2">
    <name type="scientific">Melastoma candidum</name>
    <dbReference type="NCBI Taxonomy" id="119954"/>
    <lineage>
        <taxon>Eukaryota</taxon>
        <taxon>Viridiplantae</taxon>
        <taxon>Streptophyta</taxon>
        <taxon>Embryophyta</taxon>
        <taxon>Tracheophyta</taxon>
        <taxon>Spermatophyta</taxon>
        <taxon>Magnoliopsida</taxon>
        <taxon>eudicotyledons</taxon>
        <taxon>Gunneridae</taxon>
        <taxon>Pentapetalae</taxon>
        <taxon>rosids</taxon>
        <taxon>malvids</taxon>
        <taxon>Myrtales</taxon>
        <taxon>Melastomataceae</taxon>
        <taxon>Melastomatoideae</taxon>
        <taxon>Melastomateae</taxon>
        <taxon>Melastoma</taxon>
    </lineage>
</organism>
<protein>
    <submittedName>
        <fullName evidence="1">Uncharacterized protein</fullName>
    </submittedName>
</protein>
<name>A0ACB9QFS4_9MYRT</name>
<proteinExistence type="predicted"/>
<evidence type="ECO:0000313" key="2">
    <source>
        <dbReference type="Proteomes" id="UP001057402"/>
    </source>
</evidence>
<reference evidence="2" key="1">
    <citation type="journal article" date="2023" name="Front. Plant Sci.">
        <title>Chromosomal-level genome assembly of Melastoma candidum provides insights into trichome evolution.</title>
        <authorList>
            <person name="Zhong Y."/>
            <person name="Wu W."/>
            <person name="Sun C."/>
            <person name="Zou P."/>
            <person name="Liu Y."/>
            <person name="Dai S."/>
            <person name="Zhou R."/>
        </authorList>
    </citation>
    <scope>NUCLEOTIDE SEQUENCE [LARGE SCALE GENOMIC DNA]</scope>
</reference>
<accession>A0ACB9QFS4</accession>
<evidence type="ECO:0000313" key="1">
    <source>
        <dbReference type="EMBL" id="KAI4364899.1"/>
    </source>
</evidence>
<keyword evidence="2" id="KW-1185">Reference proteome</keyword>
<comment type="caution">
    <text evidence="1">The sequence shown here is derived from an EMBL/GenBank/DDBJ whole genome shotgun (WGS) entry which is preliminary data.</text>
</comment>
<dbReference type="EMBL" id="CM042885">
    <property type="protein sequence ID" value="KAI4364899.1"/>
    <property type="molecule type" value="Genomic_DNA"/>
</dbReference>